<evidence type="ECO:0000313" key="2">
    <source>
        <dbReference type="EMBL" id="PZO19724.1"/>
    </source>
</evidence>
<sequence>MDKSILLLIAAGVVLAFLHMPTTVITFGIIITLAMVAIKLCWLIVQSFSQPSEPVMQRRTAPVRNY</sequence>
<gene>
    <name evidence="2" type="ORF">DCF25_07955</name>
</gene>
<dbReference type="Proteomes" id="UP000249354">
    <property type="component" value="Unassembled WGS sequence"/>
</dbReference>
<proteinExistence type="predicted"/>
<evidence type="ECO:0000256" key="1">
    <source>
        <dbReference type="SAM" id="Phobius"/>
    </source>
</evidence>
<reference evidence="3" key="1">
    <citation type="submission" date="2018-04" db="EMBL/GenBank/DDBJ databases">
        <authorList>
            <person name="Cornet L."/>
        </authorList>
    </citation>
    <scope>NUCLEOTIDE SEQUENCE [LARGE SCALE GENOMIC DNA]</scope>
</reference>
<organism evidence="2 3">
    <name type="scientific">Leptolyngbya foveolarum</name>
    <dbReference type="NCBI Taxonomy" id="47253"/>
    <lineage>
        <taxon>Bacteria</taxon>
        <taxon>Bacillati</taxon>
        <taxon>Cyanobacteriota</taxon>
        <taxon>Cyanophyceae</taxon>
        <taxon>Leptolyngbyales</taxon>
        <taxon>Leptolyngbyaceae</taxon>
        <taxon>Leptolyngbya group</taxon>
        <taxon>Leptolyngbya</taxon>
    </lineage>
</organism>
<evidence type="ECO:0000313" key="3">
    <source>
        <dbReference type="Proteomes" id="UP000249354"/>
    </source>
</evidence>
<protein>
    <submittedName>
        <fullName evidence="2">Uncharacterized protein</fullName>
    </submittedName>
</protein>
<feature type="transmembrane region" description="Helical" evidence="1">
    <location>
        <begin position="26"/>
        <end position="49"/>
    </location>
</feature>
<accession>A0A2W4UHQ1</accession>
<keyword evidence="1" id="KW-1133">Transmembrane helix</keyword>
<name>A0A2W4UHQ1_9CYAN</name>
<keyword evidence="1" id="KW-0472">Membrane</keyword>
<keyword evidence="1" id="KW-0812">Transmembrane</keyword>
<dbReference type="AlphaFoldDB" id="A0A2W4UHQ1"/>
<comment type="caution">
    <text evidence="2">The sequence shown here is derived from an EMBL/GenBank/DDBJ whole genome shotgun (WGS) entry which is preliminary data.</text>
</comment>
<reference evidence="2 3" key="2">
    <citation type="submission" date="2018-06" db="EMBL/GenBank/DDBJ databases">
        <title>Metagenomic assembly of (sub)arctic Cyanobacteria and their associated microbiome from non-axenic cultures.</title>
        <authorList>
            <person name="Baurain D."/>
        </authorList>
    </citation>
    <scope>NUCLEOTIDE SEQUENCE [LARGE SCALE GENOMIC DNA]</scope>
    <source>
        <strain evidence="2">ULC129bin1</strain>
    </source>
</reference>
<dbReference type="EMBL" id="QBMC01000039">
    <property type="protein sequence ID" value="PZO19724.1"/>
    <property type="molecule type" value="Genomic_DNA"/>
</dbReference>